<protein>
    <recommendedName>
        <fullName evidence="2">HTH merR-type domain-containing protein</fullName>
    </recommendedName>
</protein>
<dbReference type="SMART" id="SM00422">
    <property type="entry name" value="HTH_MERR"/>
    <property type="match status" value="1"/>
</dbReference>
<proteinExistence type="predicted"/>
<keyword evidence="4" id="KW-1185">Reference proteome</keyword>
<dbReference type="InterPro" id="IPR009061">
    <property type="entry name" value="DNA-bd_dom_put_sf"/>
</dbReference>
<accession>A0ABN1PR03</accession>
<dbReference type="RefSeq" id="WP_343951147.1">
    <property type="nucleotide sequence ID" value="NZ_BAAAHQ010000017.1"/>
</dbReference>
<reference evidence="3 4" key="1">
    <citation type="journal article" date="2019" name="Int. J. Syst. Evol. Microbiol.">
        <title>The Global Catalogue of Microorganisms (GCM) 10K type strain sequencing project: providing services to taxonomists for standard genome sequencing and annotation.</title>
        <authorList>
            <consortium name="The Broad Institute Genomics Platform"/>
            <consortium name="The Broad Institute Genome Sequencing Center for Infectious Disease"/>
            <person name="Wu L."/>
            <person name="Ma J."/>
        </authorList>
    </citation>
    <scope>NUCLEOTIDE SEQUENCE [LARGE SCALE GENOMIC DNA]</scope>
    <source>
        <strain evidence="3 4">JCM 11136</strain>
    </source>
</reference>
<evidence type="ECO:0000259" key="2">
    <source>
        <dbReference type="SMART" id="SM00422"/>
    </source>
</evidence>
<feature type="compositionally biased region" description="Basic and acidic residues" evidence="1">
    <location>
        <begin position="95"/>
        <end position="110"/>
    </location>
</feature>
<sequence length="262" mass="27012">MSETWTIGELAERAADALGPQSPRGNGRVREVPGERLIRWYTTIGLVDPPLTRRGRIARYGRRHLLQLVSVKRLQAEGHSIAEIQSRLAGAADSHLETTARLESAARPEPTDLLQSTTRPEPATVRERFWTDGTTTTPAPAPTAPHIPPTDPPATAPADTASSATDAPAAPPVNAATVTAATDTGAPGAAPGTPVQVAYAQDVPAPGAGTGQGAGVSARVGGILLADGVVLVLRGAPTDDDIEAVLAAAGPLLQVLEERNLT</sequence>
<dbReference type="Pfam" id="PF13411">
    <property type="entry name" value="MerR_1"/>
    <property type="match status" value="1"/>
</dbReference>
<organism evidence="3 4">
    <name type="scientific">Nonomuraea longicatena</name>
    <dbReference type="NCBI Taxonomy" id="83682"/>
    <lineage>
        <taxon>Bacteria</taxon>
        <taxon>Bacillati</taxon>
        <taxon>Actinomycetota</taxon>
        <taxon>Actinomycetes</taxon>
        <taxon>Streptosporangiales</taxon>
        <taxon>Streptosporangiaceae</taxon>
        <taxon>Nonomuraea</taxon>
    </lineage>
</organism>
<gene>
    <name evidence="3" type="ORF">GCM10009560_37230</name>
</gene>
<dbReference type="Proteomes" id="UP001501578">
    <property type="component" value="Unassembled WGS sequence"/>
</dbReference>
<feature type="compositionally biased region" description="Low complexity" evidence="1">
    <location>
        <begin position="156"/>
        <end position="171"/>
    </location>
</feature>
<evidence type="ECO:0000256" key="1">
    <source>
        <dbReference type="SAM" id="MobiDB-lite"/>
    </source>
</evidence>
<evidence type="ECO:0000313" key="4">
    <source>
        <dbReference type="Proteomes" id="UP001501578"/>
    </source>
</evidence>
<dbReference type="SUPFAM" id="SSF46955">
    <property type="entry name" value="Putative DNA-binding domain"/>
    <property type="match status" value="1"/>
</dbReference>
<dbReference type="Gene3D" id="1.10.1660.10">
    <property type="match status" value="1"/>
</dbReference>
<evidence type="ECO:0000313" key="3">
    <source>
        <dbReference type="EMBL" id="GAA0931916.1"/>
    </source>
</evidence>
<dbReference type="EMBL" id="BAAAHQ010000017">
    <property type="protein sequence ID" value="GAA0931916.1"/>
    <property type="molecule type" value="Genomic_DNA"/>
</dbReference>
<feature type="compositionally biased region" description="Pro residues" evidence="1">
    <location>
        <begin position="139"/>
        <end position="155"/>
    </location>
</feature>
<comment type="caution">
    <text evidence="3">The sequence shown here is derived from an EMBL/GenBank/DDBJ whole genome shotgun (WGS) entry which is preliminary data.</text>
</comment>
<dbReference type="InterPro" id="IPR000551">
    <property type="entry name" value="MerR-type_HTH_dom"/>
</dbReference>
<feature type="region of interest" description="Disordered" evidence="1">
    <location>
        <begin position="95"/>
        <end position="171"/>
    </location>
</feature>
<feature type="domain" description="HTH merR-type" evidence="2">
    <location>
        <begin position="5"/>
        <end position="91"/>
    </location>
</feature>
<name>A0ABN1PR03_9ACTN</name>